<feature type="domain" description="Disease resistance protein At4g27190-like leucine-rich repeats" evidence="8">
    <location>
        <begin position="886"/>
        <end position="933"/>
    </location>
</feature>
<dbReference type="Gene3D" id="3.40.50.300">
    <property type="entry name" value="P-loop containing nucleotide triphosphate hydrolases"/>
    <property type="match status" value="1"/>
</dbReference>
<keyword evidence="4" id="KW-0547">Nucleotide-binding</keyword>
<evidence type="ECO:0000256" key="4">
    <source>
        <dbReference type="ARBA" id="ARBA00022741"/>
    </source>
</evidence>
<organism evidence="9 10">
    <name type="scientific">Populus trichocarpa</name>
    <name type="common">Western balsam poplar</name>
    <name type="synonym">Populus balsamifera subsp. trichocarpa</name>
    <dbReference type="NCBI Taxonomy" id="3694"/>
    <lineage>
        <taxon>Eukaryota</taxon>
        <taxon>Viridiplantae</taxon>
        <taxon>Streptophyta</taxon>
        <taxon>Embryophyta</taxon>
        <taxon>Tracheophyta</taxon>
        <taxon>Spermatophyta</taxon>
        <taxon>Magnoliopsida</taxon>
        <taxon>eudicotyledons</taxon>
        <taxon>Gunneridae</taxon>
        <taxon>Pentapetalae</taxon>
        <taxon>rosids</taxon>
        <taxon>fabids</taxon>
        <taxon>Malpighiales</taxon>
        <taxon>Salicaceae</taxon>
        <taxon>Saliceae</taxon>
        <taxon>Populus</taxon>
    </lineage>
</organism>
<dbReference type="SUPFAM" id="SSF52540">
    <property type="entry name" value="P-loop containing nucleoside triphosphate hydrolases"/>
    <property type="match status" value="1"/>
</dbReference>
<dbReference type="InterPro" id="IPR036388">
    <property type="entry name" value="WH-like_DNA-bd_sf"/>
</dbReference>
<feature type="domain" description="Disease resistance protein At4g27190-like leucine-rich repeats" evidence="8">
    <location>
        <begin position="752"/>
        <end position="865"/>
    </location>
</feature>
<dbReference type="InterPro" id="IPR050905">
    <property type="entry name" value="Plant_NBS-LRR"/>
</dbReference>
<dbReference type="FunFam" id="3.40.50.300:FF:001091">
    <property type="entry name" value="Probable disease resistance protein At1g61300"/>
    <property type="match status" value="1"/>
</dbReference>
<evidence type="ECO:0000256" key="3">
    <source>
        <dbReference type="ARBA" id="ARBA00022737"/>
    </source>
</evidence>
<gene>
    <name evidence="9" type="ORF">POPTR_001G445900</name>
</gene>
<name>A0A2K2CD93_POPTR</name>
<dbReference type="Proteomes" id="UP000006729">
    <property type="component" value="Chromosome 1"/>
</dbReference>
<keyword evidence="6" id="KW-0067">ATP-binding</keyword>
<keyword evidence="5" id="KW-0611">Plant defense</keyword>
<evidence type="ECO:0000313" key="9">
    <source>
        <dbReference type="EMBL" id="PNT59995.1"/>
    </source>
</evidence>
<dbReference type="PANTHER" id="PTHR33463:SF135">
    <property type="entry name" value="RESISTANCE PROTEIN RPS2, PUTATIVE-RELATED"/>
    <property type="match status" value="1"/>
</dbReference>
<keyword evidence="2" id="KW-0433">Leucine-rich repeat</keyword>
<dbReference type="Pfam" id="PF00931">
    <property type="entry name" value="NB-ARC"/>
    <property type="match status" value="1"/>
</dbReference>
<dbReference type="GO" id="GO:0098542">
    <property type="term" value="P:defense response to other organism"/>
    <property type="evidence" value="ECO:0000318"/>
    <property type="project" value="GO_Central"/>
</dbReference>
<dbReference type="EMBL" id="CM009290">
    <property type="protein sequence ID" value="PNT59995.1"/>
    <property type="molecule type" value="Genomic_DNA"/>
</dbReference>
<keyword evidence="10" id="KW-1185">Reference proteome</keyword>
<dbReference type="Gene3D" id="1.10.10.10">
    <property type="entry name" value="Winged helix-like DNA-binding domain superfamily/Winged helix DNA-binding domain"/>
    <property type="match status" value="1"/>
</dbReference>
<keyword evidence="3" id="KW-0677">Repeat</keyword>
<dbReference type="GO" id="GO:0043531">
    <property type="term" value="F:ADP binding"/>
    <property type="evidence" value="ECO:0007669"/>
    <property type="project" value="InterPro"/>
</dbReference>
<dbReference type="GO" id="GO:0005524">
    <property type="term" value="F:ATP binding"/>
    <property type="evidence" value="ECO:0007669"/>
    <property type="project" value="UniProtKB-KW"/>
</dbReference>
<evidence type="ECO:0000259" key="8">
    <source>
        <dbReference type="Pfam" id="PF23247"/>
    </source>
</evidence>
<feature type="domain" description="NB-ARC" evidence="7">
    <location>
        <begin position="161"/>
        <end position="317"/>
    </location>
</feature>
<dbReference type="InterPro" id="IPR042197">
    <property type="entry name" value="Apaf_helical"/>
</dbReference>
<evidence type="ECO:0000256" key="2">
    <source>
        <dbReference type="ARBA" id="ARBA00022614"/>
    </source>
</evidence>
<dbReference type="Gene3D" id="1.10.8.430">
    <property type="entry name" value="Helical domain of apoptotic protease-activating factors"/>
    <property type="match status" value="1"/>
</dbReference>
<evidence type="ECO:0000256" key="6">
    <source>
        <dbReference type="ARBA" id="ARBA00022840"/>
    </source>
</evidence>
<comment type="similarity">
    <text evidence="1">Belongs to the disease resistance NB-LRR family.</text>
</comment>
<dbReference type="PANTHER" id="PTHR33463">
    <property type="entry name" value="NB-ARC DOMAIN-CONTAINING PROTEIN-RELATED"/>
    <property type="match status" value="1"/>
</dbReference>
<accession>A0A2K2CD93</accession>
<dbReference type="InterPro" id="IPR027417">
    <property type="entry name" value="P-loop_NTPase"/>
</dbReference>
<reference evidence="9 10" key="1">
    <citation type="journal article" date="2006" name="Science">
        <title>The genome of black cottonwood, Populus trichocarpa (Torr. &amp; Gray).</title>
        <authorList>
            <person name="Tuskan G.A."/>
            <person name="Difazio S."/>
            <person name="Jansson S."/>
            <person name="Bohlmann J."/>
            <person name="Grigoriev I."/>
            <person name="Hellsten U."/>
            <person name="Putnam N."/>
            <person name="Ralph S."/>
            <person name="Rombauts S."/>
            <person name="Salamov A."/>
            <person name="Schein J."/>
            <person name="Sterck L."/>
            <person name="Aerts A."/>
            <person name="Bhalerao R.R."/>
            <person name="Bhalerao R.P."/>
            <person name="Blaudez D."/>
            <person name="Boerjan W."/>
            <person name="Brun A."/>
            <person name="Brunner A."/>
            <person name="Busov V."/>
            <person name="Campbell M."/>
            <person name="Carlson J."/>
            <person name="Chalot M."/>
            <person name="Chapman J."/>
            <person name="Chen G.L."/>
            <person name="Cooper D."/>
            <person name="Coutinho P.M."/>
            <person name="Couturier J."/>
            <person name="Covert S."/>
            <person name="Cronk Q."/>
            <person name="Cunningham R."/>
            <person name="Davis J."/>
            <person name="Degroeve S."/>
            <person name="Dejardin A."/>
            <person name="Depamphilis C."/>
            <person name="Detter J."/>
            <person name="Dirks B."/>
            <person name="Dubchak I."/>
            <person name="Duplessis S."/>
            <person name="Ehlting J."/>
            <person name="Ellis B."/>
            <person name="Gendler K."/>
            <person name="Goodstein D."/>
            <person name="Gribskov M."/>
            <person name="Grimwood J."/>
            <person name="Groover A."/>
            <person name="Gunter L."/>
            <person name="Hamberger B."/>
            <person name="Heinze B."/>
            <person name="Helariutta Y."/>
            <person name="Henrissat B."/>
            <person name="Holligan D."/>
            <person name="Holt R."/>
            <person name="Huang W."/>
            <person name="Islam-Faridi N."/>
            <person name="Jones S."/>
            <person name="Jones-Rhoades M."/>
            <person name="Jorgensen R."/>
            <person name="Joshi C."/>
            <person name="Kangasjarvi J."/>
            <person name="Karlsson J."/>
            <person name="Kelleher C."/>
            <person name="Kirkpatrick R."/>
            <person name="Kirst M."/>
            <person name="Kohler A."/>
            <person name="Kalluri U."/>
            <person name="Larimer F."/>
            <person name="Leebens-Mack J."/>
            <person name="Leple J.C."/>
            <person name="Locascio P."/>
            <person name="Lou Y."/>
            <person name="Lucas S."/>
            <person name="Martin F."/>
            <person name="Montanini B."/>
            <person name="Napoli C."/>
            <person name="Nelson D.R."/>
            <person name="Nelson C."/>
            <person name="Nieminen K."/>
            <person name="Nilsson O."/>
            <person name="Pereda V."/>
            <person name="Peter G."/>
            <person name="Philippe R."/>
            <person name="Pilate G."/>
            <person name="Poliakov A."/>
            <person name="Razumovskaya J."/>
            <person name="Richardson P."/>
            <person name="Rinaldi C."/>
            <person name="Ritland K."/>
            <person name="Rouze P."/>
            <person name="Ryaboy D."/>
            <person name="Schmutz J."/>
            <person name="Schrader J."/>
            <person name="Segerman B."/>
            <person name="Shin H."/>
            <person name="Siddiqui A."/>
            <person name="Sterky F."/>
            <person name="Terry A."/>
            <person name="Tsai C.J."/>
            <person name="Uberbacher E."/>
            <person name="Unneberg P."/>
            <person name="Vahala J."/>
            <person name="Wall K."/>
            <person name="Wessler S."/>
            <person name="Yang G."/>
            <person name="Yin T."/>
            <person name="Douglas C."/>
            <person name="Marra M."/>
            <person name="Sandberg G."/>
            <person name="Van de Peer Y."/>
            <person name="Rokhsar D."/>
        </authorList>
    </citation>
    <scope>NUCLEOTIDE SEQUENCE [LARGE SCALE GENOMIC DNA]</scope>
    <source>
        <strain evidence="10">cv. Nisqually</strain>
    </source>
</reference>
<dbReference type="PRINTS" id="PR00364">
    <property type="entry name" value="DISEASERSIST"/>
</dbReference>
<evidence type="ECO:0000259" key="7">
    <source>
        <dbReference type="Pfam" id="PF00931"/>
    </source>
</evidence>
<dbReference type="SUPFAM" id="SSF52058">
    <property type="entry name" value="L domain-like"/>
    <property type="match status" value="1"/>
</dbReference>
<dbReference type="AlphaFoldDB" id="A0A2K2CD93"/>
<dbReference type="InterPro" id="IPR032675">
    <property type="entry name" value="LRR_dom_sf"/>
</dbReference>
<dbReference type="FunFam" id="1.10.10.10:FF:000322">
    <property type="entry name" value="Probable disease resistance protein At1g63360"/>
    <property type="match status" value="1"/>
</dbReference>
<evidence type="ECO:0000313" key="10">
    <source>
        <dbReference type="Proteomes" id="UP000006729"/>
    </source>
</evidence>
<dbReference type="InterPro" id="IPR057135">
    <property type="entry name" value="At4g27190-like_LRR"/>
</dbReference>
<dbReference type="InParanoid" id="A0A2K2CD93"/>
<evidence type="ECO:0000256" key="5">
    <source>
        <dbReference type="ARBA" id="ARBA00022821"/>
    </source>
</evidence>
<evidence type="ECO:0000256" key="1">
    <source>
        <dbReference type="ARBA" id="ARBA00008894"/>
    </source>
</evidence>
<sequence>MAIESVGGSVVSKIAELLVEPAIKQFRYMFCFNNFVQEFDEQMMNLALAFYRLQDAVNVAERNAEEIEIDVNTWLENAKNEIEGVKRLQNEKGKIGKCFTWCPNSMRQFKLSKALAKKTETSRKHEEKSRKFPKVSHKAPLQEIKFLTSKEFTFSGSSKEAFKQIMKALKDDKVNMIGLYGMGGVGKTTLVKEVGRRAKELHLFDEVLIATVSQNPNATGIQDQMADSLDLQFDKKSKEGRAKELWQRLQGKKMLIVLDDVWKDIDFQEIGIPFGDDHRGCKILLTTRLEDMCSYMKCKEKVFLGLFSKEEAWALFRINADLRDEDSTLNTVAKKVARECNGLPVALVTVGRALRDKSVVEWEVASEELKNSQFRHLEQIDGQKNAYACLKLSYDYLTSDETKSCFLLCCLFPEDYNIPIEDLTRYAVGYGLHKDAESIEDARKRVYVAIKNLKACCMLLGTEREEYVKMHDLVRDVAIRIASSEKYGFMVKAGIGLLEWPTSNKSFEGCTVISLMGNKLTDLPEGLVCPQLKVLLLELDRGLNVPERFFEGMKAIEVLSLKGGCLSLQSLQFSTNLQSLLLIECECKDLIWLRKLQRLEILGFMWRSSVEELPDEIGELKELRLLDLTACYNLRRIPVNLIGRLKKLEELLIGDGSFKGWDVVGRDSTEGMNASLTELSSLSHLAVLSLKIPKVECIPRDFVFPRLLKYDIVLGIELLSTKYRTAKTRLYLRDISAASLNAKTFEQLFPTVSEIDFRNIEAKWRQALKNVISVDINNCKSLEEVFELDEGINEEKELRLLLSLTKLQLSYLPELKCIWKGPTRHVSLQSLIHLQLNSLDKLTFIFTPSLAQSLIHLETLEIFGCLKLKRLIREKDDEGEIIPESLGFPKLKKLSIRFCRKLEYVFPVSVSPSLQNLEKMEIDFADNLKQVFYSGVGDDIIDFPQLRKLTLSKSSFFGPEDFSKCSFFGPKDFAAQLPSLQVLTIEGHEEWGNLWAQLQISITKVMDKC</sequence>
<dbReference type="SUPFAM" id="SSF52047">
    <property type="entry name" value="RNI-like"/>
    <property type="match status" value="1"/>
</dbReference>
<proteinExistence type="inferred from homology"/>
<dbReference type="Gene3D" id="3.80.10.10">
    <property type="entry name" value="Ribonuclease Inhibitor"/>
    <property type="match status" value="3"/>
</dbReference>
<dbReference type="Pfam" id="PF23247">
    <property type="entry name" value="LRR_RPS2"/>
    <property type="match status" value="2"/>
</dbReference>
<protein>
    <submittedName>
        <fullName evidence="9">Uncharacterized protein</fullName>
    </submittedName>
</protein>
<dbReference type="InterPro" id="IPR002182">
    <property type="entry name" value="NB-ARC"/>
</dbReference>